<name>A0A1X7VG14_AMPQE</name>
<proteinExistence type="predicted"/>
<evidence type="ECO:0000313" key="1">
    <source>
        <dbReference type="EnsemblMetazoa" id="Aqu2.1.38918_001"/>
    </source>
</evidence>
<dbReference type="InParanoid" id="A0A1X7VG14"/>
<organism evidence="1">
    <name type="scientific">Amphimedon queenslandica</name>
    <name type="common">Sponge</name>
    <dbReference type="NCBI Taxonomy" id="400682"/>
    <lineage>
        <taxon>Eukaryota</taxon>
        <taxon>Metazoa</taxon>
        <taxon>Porifera</taxon>
        <taxon>Demospongiae</taxon>
        <taxon>Heteroscleromorpha</taxon>
        <taxon>Haplosclerida</taxon>
        <taxon>Niphatidae</taxon>
        <taxon>Amphimedon</taxon>
    </lineage>
</organism>
<dbReference type="EnsemblMetazoa" id="Aqu2.1.38918_001">
    <property type="protein sequence ID" value="Aqu2.1.38918_001"/>
    <property type="gene ID" value="Aqu2.1.38918"/>
</dbReference>
<accession>A0A1X7VG14</accession>
<dbReference type="AlphaFoldDB" id="A0A1X7VG14"/>
<protein>
    <submittedName>
        <fullName evidence="1">Uncharacterized protein</fullName>
    </submittedName>
</protein>
<reference evidence="1" key="1">
    <citation type="submission" date="2017-05" db="UniProtKB">
        <authorList>
            <consortium name="EnsemblMetazoa"/>
        </authorList>
    </citation>
    <scope>IDENTIFICATION</scope>
</reference>
<sequence length="127" mass="14217">MTNQTLANVLIDTSTNVPPKHMTSYLRGLQPQREKPSKDRSRKFAAGGLRGNKGLLVDAVDDNHELHKFQFWMLFPNSASYRNAKIFLLGQIVVLLRGGNAVRHAAQNGDADVVMKMYSCNAELQVY</sequence>